<feature type="signal peptide" evidence="6">
    <location>
        <begin position="1"/>
        <end position="21"/>
    </location>
</feature>
<keyword evidence="6" id="KW-0732">Signal</keyword>
<evidence type="ECO:0000256" key="3">
    <source>
        <dbReference type="ARBA" id="ARBA00022670"/>
    </source>
</evidence>
<evidence type="ECO:0000256" key="4">
    <source>
        <dbReference type="ARBA" id="ARBA00022801"/>
    </source>
</evidence>
<dbReference type="EMBL" id="MU150277">
    <property type="protein sequence ID" value="KAF9461891.1"/>
    <property type="molecule type" value="Genomic_DNA"/>
</dbReference>
<evidence type="ECO:0000313" key="7">
    <source>
        <dbReference type="EMBL" id="KAF9461891.1"/>
    </source>
</evidence>
<keyword evidence="4 6" id="KW-0378">Hydrolase</keyword>
<gene>
    <name evidence="7" type="ORF">BDZ94DRAFT_1310092</name>
</gene>
<name>A0A9P5Y5A2_9AGAR</name>
<dbReference type="PANTHER" id="PTHR11802:SF452">
    <property type="entry name" value="CARBOXYPEPTIDASE"/>
    <property type="match status" value="1"/>
</dbReference>
<keyword evidence="3 6" id="KW-0645">Protease</keyword>
<comment type="caution">
    <text evidence="7">The sequence shown here is derived from an EMBL/GenBank/DDBJ whole genome shotgun (WGS) entry which is preliminary data.</text>
</comment>
<sequence>MRLIPGRLLCTILLPFWVVLGLSDSAQEYPFQVYLESTPTEPLSRFVKTNGIVYEEFSHGAFEGYRLRIRKPSLCDPSVLQYSGYLDIAEDKHIFFWFFESRSSPKEDPLVLWLNGGPGCSSTTGLLFELGPCTIEPNGTSTHRNPHSWNSNANIFFLDQPIDVGYSHGDKGANPINNTPAAAADVFTFLQLFMRRFTKYSQLPFHIAAESYGGLYAPHIASIIHKANKQLIYAPSSKIKRINLESILLGNGLTDPLIQMPSIVNYACDGPFAVLDPNGRECRGMRQRAPVCERLIRSCYKNDNQVTCAPATLYCWQGLFGSLQSTGRNIYDVRKMCNPKDDGDLCYKELSWIEAYMNQPDIMAELGAHPEQHYKSCNTVINLKFMFKGDGMRNSRALLPELVNEGIRLLVYAGNTDMMCNYMGEEQWISHLETIFLPEFSRTPASPWITHDSGITAGVVRSAGGRGTGAGNVTFVTVYEAGHMVPHDQPEAALDMLNRWIQNVPLTSSLV</sequence>
<reference evidence="7" key="1">
    <citation type="submission" date="2020-11" db="EMBL/GenBank/DDBJ databases">
        <authorList>
            <consortium name="DOE Joint Genome Institute"/>
            <person name="Ahrendt S."/>
            <person name="Riley R."/>
            <person name="Andreopoulos W."/>
            <person name="Labutti K."/>
            <person name="Pangilinan J."/>
            <person name="Ruiz-Duenas F.J."/>
            <person name="Barrasa J.M."/>
            <person name="Sanchez-Garcia M."/>
            <person name="Camarero S."/>
            <person name="Miyauchi S."/>
            <person name="Serrano A."/>
            <person name="Linde D."/>
            <person name="Babiker R."/>
            <person name="Drula E."/>
            <person name="Ayuso-Fernandez I."/>
            <person name="Pacheco R."/>
            <person name="Padilla G."/>
            <person name="Ferreira P."/>
            <person name="Barriuso J."/>
            <person name="Kellner H."/>
            <person name="Castanera R."/>
            <person name="Alfaro M."/>
            <person name="Ramirez L."/>
            <person name="Pisabarro A.G."/>
            <person name="Kuo A."/>
            <person name="Tritt A."/>
            <person name="Lipzen A."/>
            <person name="He G."/>
            <person name="Yan M."/>
            <person name="Ng V."/>
            <person name="Cullen D."/>
            <person name="Martin F."/>
            <person name="Rosso M.-N."/>
            <person name="Henrissat B."/>
            <person name="Hibbett D."/>
            <person name="Martinez A.T."/>
            <person name="Grigoriev I.V."/>
        </authorList>
    </citation>
    <scope>NUCLEOTIDE SEQUENCE</scope>
    <source>
        <strain evidence="7">CBS 247.69</strain>
    </source>
</reference>
<comment type="similarity">
    <text evidence="1 6">Belongs to the peptidase S10 family.</text>
</comment>
<keyword evidence="5" id="KW-0325">Glycoprotein</keyword>
<keyword evidence="2 6" id="KW-0121">Carboxypeptidase</keyword>
<dbReference type="Proteomes" id="UP000807353">
    <property type="component" value="Unassembled WGS sequence"/>
</dbReference>
<dbReference type="GO" id="GO:0006508">
    <property type="term" value="P:proteolysis"/>
    <property type="evidence" value="ECO:0007669"/>
    <property type="project" value="UniProtKB-KW"/>
</dbReference>
<dbReference type="Gene3D" id="3.40.50.1820">
    <property type="entry name" value="alpha/beta hydrolase"/>
    <property type="match status" value="1"/>
</dbReference>
<protein>
    <recommendedName>
        <fullName evidence="6">Carboxypeptidase</fullName>
        <ecNumber evidence="6">3.4.16.-</ecNumber>
    </recommendedName>
</protein>
<dbReference type="GO" id="GO:0004185">
    <property type="term" value="F:serine-type carboxypeptidase activity"/>
    <property type="evidence" value="ECO:0007669"/>
    <property type="project" value="UniProtKB-UniRule"/>
</dbReference>
<evidence type="ECO:0000256" key="5">
    <source>
        <dbReference type="ARBA" id="ARBA00023180"/>
    </source>
</evidence>
<evidence type="ECO:0000313" key="8">
    <source>
        <dbReference type="Proteomes" id="UP000807353"/>
    </source>
</evidence>
<dbReference type="PRINTS" id="PR00724">
    <property type="entry name" value="CRBOXYPTASEC"/>
</dbReference>
<dbReference type="OrthoDB" id="443318at2759"/>
<dbReference type="Pfam" id="PF00450">
    <property type="entry name" value="Peptidase_S10"/>
    <property type="match status" value="1"/>
</dbReference>
<organism evidence="7 8">
    <name type="scientific">Collybia nuda</name>
    <dbReference type="NCBI Taxonomy" id="64659"/>
    <lineage>
        <taxon>Eukaryota</taxon>
        <taxon>Fungi</taxon>
        <taxon>Dikarya</taxon>
        <taxon>Basidiomycota</taxon>
        <taxon>Agaricomycotina</taxon>
        <taxon>Agaricomycetes</taxon>
        <taxon>Agaricomycetidae</taxon>
        <taxon>Agaricales</taxon>
        <taxon>Tricholomatineae</taxon>
        <taxon>Clitocybaceae</taxon>
        <taxon>Collybia</taxon>
    </lineage>
</organism>
<evidence type="ECO:0000256" key="6">
    <source>
        <dbReference type="RuleBase" id="RU361156"/>
    </source>
</evidence>
<accession>A0A9P5Y5A2</accession>
<evidence type="ECO:0000256" key="1">
    <source>
        <dbReference type="ARBA" id="ARBA00009431"/>
    </source>
</evidence>
<dbReference type="InterPro" id="IPR001563">
    <property type="entry name" value="Peptidase_S10"/>
</dbReference>
<proteinExistence type="inferred from homology"/>
<dbReference type="PANTHER" id="PTHR11802">
    <property type="entry name" value="SERINE PROTEASE FAMILY S10 SERINE CARBOXYPEPTIDASE"/>
    <property type="match status" value="1"/>
</dbReference>
<dbReference type="InterPro" id="IPR029058">
    <property type="entry name" value="AB_hydrolase_fold"/>
</dbReference>
<keyword evidence="8" id="KW-1185">Reference proteome</keyword>
<dbReference type="AlphaFoldDB" id="A0A9P5Y5A2"/>
<dbReference type="InterPro" id="IPR018202">
    <property type="entry name" value="Ser_caboxypep_ser_AS"/>
</dbReference>
<dbReference type="SUPFAM" id="SSF53474">
    <property type="entry name" value="alpha/beta-Hydrolases"/>
    <property type="match status" value="1"/>
</dbReference>
<dbReference type="Gene3D" id="1.10.287.410">
    <property type="match status" value="1"/>
</dbReference>
<dbReference type="EC" id="3.4.16.-" evidence="6"/>
<evidence type="ECO:0000256" key="2">
    <source>
        <dbReference type="ARBA" id="ARBA00022645"/>
    </source>
</evidence>
<dbReference type="GO" id="GO:0000324">
    <property type="term" value="C:fungal-type vacuole"/>
    <property type="evidence" value="ECO:0007669"/>
    <property type="project" value="TreeGrafter"/>
</dbReference>
<feature type="chain" id="PRO_5040532872" description="Carboxypeptidase" evidence="6">
    <location>
        <begin position="22"/>
        <end position="511"/>
    </location>
</feature>
<dbReference type="PROSITE" id="PS00131">
    <property type="entry name" value="CARBOXYPEPT_SER_SER"/>
    <property type="match status" value="1"/>
</dbReference>